<dbReference type="Gene3D" id="3.30.700.10">
    <property type="entry name" value="Glycoprotein, Type 4 Pilin"/>
    <property type="match status" value="1"/>
</dbReference>
<protein>
    <recommendedName>
        <fullName evidence="9">Prepilin-type N-terminal cleavage/methylation domain-containing protein</fullName>
    </recommendedName>
</protein>
<keyword evidence="4 6" id="KW-1133">Transmembrane helix</keyword>
<dbReference type="Pfam" id="PF16732">
    <property type="entry name" value="ComP_DUS"/>
    <property type="match status" value="1"/>
</dbReference>
<comment type="subcellular location">
    <subcellularLocation>
        <location evidence="1">Membrane</location>
        <topology evidence="1">Single-pass membrane protein</topology>
    </subcellularLocation>
</comment>
<reference evidence="7 8" key="2">
    <citation type="journal article" date="2016" name="Int. J. Syst. Evol. Microbiol.">
        <title>Taxonomy of haemolytic and/or proteolytic strains of the genus Acinetobacter with the proposal of Acinetobacter courvalinii sp. nov. (genomic species 14 sensu Bouvet &amp; Jeanjean), Acinetobacter dispersus sp. nov. (genomic species 17), Acinetobacter modestus sp. nov., Acinetobacter proteolyticus sp. nov. and Acinetobacter vivianii sp. nov.</title>
        <authorList>
            <person name="Nemec A."/>
            <person name="Radolfova-Krizova L."/>
            <person name="Maixnerova M."/>
            <person name="Vrestiakova E."/>
            <person name="Jezek P."/>
            <person name="Sedo O."/>
        </authorList>
    </citation>
    <scope>NUCLEOTIDE SEQUENCE [LARGE SCALE GENOMIC DNA]</scope>
    <source>
        <strain evidence="7 8">NIPH 236</strain>
    </source>
</reference>
<evidence type="ECO:0000256" key="4">
    <source>
        <dbReference type="ARBA" id="ARBA00022989"/>
    </source>
</evidence>
<reference evidence="8" key="1">
    <citation type="submission" date="2013-02" db="EMBL/GenBank/DDBJ databases">
        <title>The Genome Sequence of Acinetobacter sp. NIPH 236.</title>
        <authorList>
            <consortium name="The Broad Institute Genome Sequencing Platform"/>
            <consortium name="The Broad Institute Genome Sequencing Center for Infectious Disease"/>
            <person name="Cerqueira G."/>
            <person name="Feldgarden M."/>
            <person name="Courvalin P."/>
            <person name="Perichon B."/>
            <person name="Grillot-Courvalin C."/>
            <person name="Clermont D."/>
            <person name="Rocha E."/>
            <person name="Yoon E.-J."/>
            <person name="Nemec A."/>
            <person name="Walker B."/>
            <person name="Young S.K."/>
            <person name="Zeng Q."/>
            <person name="Gargeya S."/>
            <person name="Fitzgerald M."/>
            <person name="Haas B."/>
            <person name="Abouelleil A."/>
            <person name="Alvarado L."/>
            <person name="Arachchi H.M."/>
            <person name="Berlin A.M."/>
            <person name="Chapman S.B."/>
            <person name="Dewar J."/>
            <person name="Goldberg J."/>
            <person name="Griggs A."/>
            <person name="Gujja S."/>
            <person name="Hansen M."/>
            <person name="Howarth C."/>
            <person name="Imamovic A."/>
            <person name="Larimer J."/>
            <person name="McCowan C."/>
            <person name="Murphy C."/>
            <person name="Neiman D."/>
            <person name="Pearson M."/>
            <person name="Priest M."/>
            <person name="Roberts A."/>
            <person name="Saif S."/>
            <person name="Shea T."/>
            <person name="Sisk P."/>
            <person name="Sykes S."/>
            <person name="Wortman J."/>
            <person name="Nusbaum C."/>
            <person name="Birren B."/>
        </authorList>
    </citation>
    <scope>NUCLEOTIDE SEQUENCE [LARGE SCALE GENOMIC DNA]</scope>
    <source>
        <strain evidence="8">NIPH 236</strain>
    </source>
</reference>
<dbReference type="PRINTS" id="PR00813">
    <property type="entry name" value="BCTERIALGSPG"/>
</dbReference>
<dbReference type="EMBL" id="APOJ01000016">
    <property type="protein sequence ID" value="ENU28045.1"/>
    <property type="molecule type" value="Genomic_DNA"/>
</dbReference>
<keyword evidence="5 6" id="KW-0472">Membrane</keyword>
<sequence>MGEIIKHMKSIGDVTLFQRDSSKSRRVNGFTLIELMLVLVLIAIFMVIAIPSYQEYVRRADASVVQQEMQKIAEQLARHKAKNFTYRGFDPAYIYGATGPMTSIILPQGATGTAIKYTITIRDADDSTKLLTAVDGSSPPKPTVRGRNWAMKAETSDVKNYNFLMTSSGMKCKNKTKANVSYADCGTTVTGKEDW</sequence>
<accession>A0ABN0JRX1</accession>
<evidence type="ECO:0000256" key="5">
    <source>
        <dbReference type="ARBA" id="ARBA00023136"/>
    </source>
</evidence>
<gene>
    <name evidence="7" type="ORF">F992_00882</name>
</gene>
<keyword evidence="3 6" id="KW-0812">Transmembrane</keyword>
<evidence type="ECO:0000256" key="2">
    <source>
        <dbReference type="ARBA" id="ARBA00022481"/>
    </source>
</evidence>
<evidence type="ECO:0000256" key="3">
    <source>
        <dbReference type="ARBA" id="ARBA00022692"/>
    </source>
</evidence>
<evidence type="ECO:0000313" key="8">
    <source>
        <dbReference type="Proteomes" id="UP000013190"/>
    </source>
</evidence>
<dbReference type="PANTHER" id="PTHR30093">
    <property type="entry name" value="GENERAL SECRETION PATHWAY PROTEIN G"/>
    <property type="match status" value="1"/>
</dbReference>
<dbReference type="InterPro" id="IPR012902">
    <property type="entry name" value="N_methyl_site"/>
</dbReference>
<dbReference type="InterPro" id="IPR000983">
    <property type="entry name" value="Bac_GSPG_pilin"/>
</dbReference>
<dbReference type="SUPFAM" id="SSF54523">
    <property type="entry name" value="Pili subunits"/>
    <property type="match status" value="1"/>
</dbReference>
<dbReference type="Pfam" id="PF07963">
    <property type="entry name" value="N_methyl"/>
    <property type="match status" value="1"/>
</dbReference>
<name>A0ABN0JRX1_9GAMM</name>
<dbReference type="PANTHER" id="PTHR30093:SF44">
    <property type="entry name" value="TYPE II SECRETION SYSTEM CORE PROTEIN G"/>
    <property type="match status" value="1"/>
</dbReference>
<evidence type="ECO:0000256" key="6">
    <source>
        <dbReference type="SAM" id="Phobius"/>
    </source>
</evidence>
<evidence type="ECO:0000313" key="7">
    <source>
        <dbReference type="EMBL" id="ENU28045.1"/>
    </source>
</evidence>
<feature type="transmembrane region" description="Helical" evidence="6">
    <location>
        <begin position="29"/>
        <end position="50"/>
    </location>
</feature>
<evidence type="ECO:0000256" key="1">
    <source>
        <dbReference type="ARBA" id="ARBA00004167"/>
    </source>
</evidence>
<dbReference type="InterPro" id="IPR045584">
    <property type="entry name" value="Pilin-like"/>
</dbReference>
<evidence type="ECO:0008006" key="9">
    <source>
        <dbReference type="Google" id="ProtNLM"/>
    </source>
</evidence>
<dbReference type="InterPro" id="IPR031982">
    <property type="entry name" value="PilE-like"/>
</dbReference>
<organism evidence="7 8">
    <name type="scientific">Acinetobacter modestus</name>
    <dbReference type="NCBI Taxonomy" id="1776740"/>
    <lineage>
        <taxon>Bacteria</taxon>
        <taxon>Pseudomonadati</taxon>
        <taxon>Pseudomonadota</taxon>
        <taxon>Gammaproteobacteria</taxon>
        <taxon>Moraxellales</taxon>
        <taxon>Moraxellaceae</taxon>
        <taxon>Acinetobacter</taxon>
    </lineage>
</organism>
<keyword evidence="8" id="KW-1185">Reference proteome</keyword>
<comment type="caution">
    <text evidence="7">The sequence shown here is derived from an EMBL/GenBank/DDBJ whole genome shotgun (WGS) entry which is preliminary data.</text>
</comment>
<proteinExistence type="predicted"/>
<dbReference type="RefSeq" id="WP_004660206.1">
    <property type="nucleotide sequence ID" value="NZ_BMDV01000003.1"/>
</dbReference>
<dbReference type="NCBIfam" id="TIGR02532">
    <property type="entry name" value="IV_pilin_GFxxxE"/>
    <property type="match status" value="1"/>
</dbReference>
<dbReference type="Proteomes" id="UP000013190">
    <property type="component" value="Unassembled WGS sequence"/>
</dbReference>
<dbReference type="GeneID" id="92834303"/>
<keyword evidence="2" id="KW-0488">Methylation</keyword>